<keyword evidence="2" id="KW-1185">Reference proteome</keyword>
<proteinExistence type="predicted"/>
<protein>
    <submittedName>
        <fullName evidence="1">IS701 family transposase</fullName>
    </submittedName>
</protein>
<feature type="non-terminal residue" evidence="1">
    <location>
        <position position="1"/>
    </location>
</feature>
<name>A0A431VN66_9DEIO</name>
<dbReference type="AlphaFoldDB" id="A0A431VN66"/>
<gene>
    <name evidence="1" type="ORF">EJ104_12350</name>
</gene>
<comment type="caution">
    <text evidence="1">The sequence shown here is derived from an EMBL/GenBank/DDBJ whole genome shotgun (WGS) entry which is preliminary data.</text>
</comment>
<accession>A0A431VN66</accession>
<reference evidence="1 2" key="1">
    <citation type="submission" date="2018-12" db="EMBL/GenBank/DDBJ databases">
        <title>Deinococcus radiophilus ATCC 27603 genome sequencing and assembly.</title>
        <authorList>
            <person name="Maclea K.S."/>
            <person name="Maynard C.R."/>
        </authorList>
    </citation>
    <scope>NUCLEOTIDE SEQUENCE [LARGE SCALE GENOMIC DNA]</scope>
    <source>
        <strain evidence="1 2">ATCC 27603</strain>
    </source>
</reference>
<organism evidence="1 2">
    <name type="scientific">Deinococcus radiophilus</name>
    <dbReference type="NCBI Taxonomy" id="32062"/>
    <lineage>
        <taxon>Bacteria</taxon>
        <taxon>Thermotogati</taxon>
        <taxon>Deinococcota</taxon>
        <taxon>Deinococci</taxon>
        <taxon>Deinococcales</taxon>
        <taxon>Deinococcaceae</taxon>
        <taxon>Deinococcus</taxon>
    </lineage>
</organism>
<sequence>RLALYTLFPEVRLNHLLNQLQKEQEFLHQHGYSLSYARCKL</sequence>
<dbReference type="Proteomes" id="UP000277766">
    <property type="component" value="Unassembled WGS sequence"/>
</dbReference>
<dbReference type="EMBL" id="RXPE01000040">
    <property type="protein sequence ID" value="RTR23818.1"/>
    <property type="molecule type" value="Genomic_DNA"/>
</dbReference>
<evidence type="ECO:0000313" key="1">
    <source>
        <dbReference type="EMBL" id="RTR23818.1"/>
    </source>
</evidence>
<evidence type="ECO:0000313" key="2">
    <source>
        <dbReference type="Proteomes" id="UP000277766"/>
    </source>
</evidence>